<sequence>MAAAATRPLAALTAAALVSQDDAIALGALLLASLRARDSQRPLCAKTHIADLQSVGDLQ</sequence>
<protein>
    <submittedName>
        <fullName evidence="1">Uncharacterized protein</fullName>
    </submittedName>
</protein>
<organism evidence="1">
    <name type="scientific">Mycobacterium xenopi 4042</name>
    <dbReference type="NCBI Taxonomy" id="1299334"/>
    <lineage>
        <taxon>Bacteria</taxon>
        <taxon>Bacillati</taxon>
        <taxon>Actinomycetota</taxon>
        <taxon>Actinomycetes</taxon>
        <taxon>Mycobacteriales</taxon>
        <taxon>Mycobacteriaceae</taxon>
        <taxon>Mycobacterium</taxon>
    </lineage>
</organism>
<reference evidence="1" key="1">
    <citation type="submission" date="2014-01" db="EMBL/GenBank/DDBJ databases">
        <authorList>
            <person name="Brown-Elliot B."/>
            <person name="Wallace R."/>
            <person name="Lenaerts A."/>
            <person name="Ordway D."/>
            <person name="DeGroote M.A."/>
            <person name="Parker T."/>
            <person name="Sizemore C."/>
            <person name="Tallon L.J."/>
            <person name="Sadzewicz L.K."/>
            <person name="Sengamalay N."/>
            <person name="Fraser C.M."/>
            <person name="Hine E."/>
            <person name="Shefchek K.A."/>
            <person name="Das S.P."/>
            <person name="Tettelin H."/>
        </authorList>
    </citation>
    <scope>NUCLEOTIDE SEQUENCE [LARGE SCALE GENOMIC DNA]</scope>
    <source>
        <strain evidence="1">4042</strain>
    </source>
</reference>
<dbReference type="AlphaFoldDB" id="X8CA08"/>
<evidence type="ECO:0000313" key="1">
    <source>
        <dbReference type="EMBL" id="EUA52155.1"/>
    </source>
</evidence>
<accession>X8CA08</accession>
<comment type="caution">
    <text evidence="1">The sequence shown here is derived from an EMBL/GenBank/DDBJ whole genome shotgun (WGS) entry which is preliminary data.</text>
</comment>
<proteinExistence type="predicted"/>
<gene>
    <name evidence="1" type="ORF">I553_10425</name>
</gene>
<dbReference type="PATRIC" id="fig|1299334.3.peg.3759"/>
<dbReference type="EMBL" id="JAOB01000034">
    <property type="protein sequence ID" value="EUA52155.1"/>
    <property type="molecule type" value="Genomic_DNA"/>
</dbReference>
<name>X8CA08_MYCXE</name>